<keyword evidence="8" id="KW-1185">Reference proteome</keyword>
<feature type="domain" description="Radical SAM core" evidence="6">
    <location>
        <begin position="81"/>
        <end position="249"/>
    </location>
</feature>
<dbReference type="InterPro" id="IPR040085">
    <property type="entry name" value="MJ0674-like"/>
</dbReference>
<protein>
    <submittedName>
        <fullName evidence="7">Radical SAM protein</fullName>
    </submittedName>
</protein>
<dbReference type="SFLD" id="SFLDG01099">
    <property type="entry name" value="Uncharacterised_Radical_SAM_Su"/>
    <property type="match status" value="1"/>
</dbReference>
<feature type="binding site" evidence="5">
    <location>
        <position position="90"/>
    </location>
    <ligand>
        <name>[4Fe-4S] cluster</name>
        <dbReference type="ChEBI" id="CHEBI:49883"/>
        <note>4Fe-4S-S-AdoMet</note>
    </ligand>
</feature>
<keyword evidence="3 5" id="KW-0408">Iron</keyword>
<evidence type="ECO:0000256" key="1">
    <source>
        <dbReference type="ARBA" id="ARBA00022691"/>
    </source>
</evidence>
<keyword evidence="1 5" id="KW-0949">S-adenosyl-L-methionine</keyword>
<dbReference type="InterPro" id="IPR058240">
    <property type="entry name" value="rSAM_sf"/>
</dbReference>
<dbReference type="GO" id="GO:0003824">
    <property type="term" value="F:catalytic activity"/>
    <property type="evidence" value="ECO:0007669"/>
    <property type="project" value="InterPro"/>
</dbReference>
<gene>
    <name evidence="7" type="ORF">CCE28_17595</name>
</gene>
<evidence type="ECO:0000256" key="2">
    <source>
        <dbReference type="ARBA" id="ARBA00022723"/>
    </source>
</evidence>
<feature type="binding site" evidence="5">
    <location>
        <position position="86"/>
    </location>
    <ligand>
        <name>[4Fe-4S] cluster</name>
        <dbReference type="ChEBI" id="CHEBI:49883"/>
        <note>4Fe-4S-S-AdoMet</note>
    </ligand>
</feature>
<dbReference type="SUPFAM" id="SSF102114">
    <property type="entry name" value="Radical SAM enzymes"/>
    <property type="match status" value="1"/>
</dbReference>
<dbReference type="Gene3D" id="3.20.20.70">
    <property type="entry name" value="Aldolase class I"/>
    <property type="match status" value="1"/>
</dbReference>
<dbReference type="AlphaFoldDB" id="A0A267MGH6"/>
<accession>A0A267MGH6</accession>
<dbReference type="PANTHER" id="PTHR43075:SF1">
    <property type="entry name" value="FORMATE LYASE ACTIVATING ENZYME, PUTATIVE (AFU_ORTHOLOGUE AFUA_2G15630)-RELATED"/>
    <property type="match status" value="1"/>
</dbReference>
<dbReference type="PANTHER" id="PTHR43075">
    <property type="entry name" value="FORMATE LYASE ACTIVATING ENZYME, PUTATIVE (AFU_ORTHOLOGUE AFUA_2G15630)-RELATED"/>
    <property type="match status" value="1"/>
</dbReference>
<evidence type="ECO:0000313" key="8">
    <source>
        <dbReference type="Proteomes" id="UP000216024"/>
    </source>
</evidence>
<keyword evidence="2 5" id="KW-0479">Metal-binding</keyword>
<dbReference type="GO" id="GO:0046872">
    <property type="term" value="F:metal ion binding"/>
    <property type="evidence" value="ECO:0007669"/>
    <property type="project" value="UniProtKB-KW"/>
</dbReference>
<reference evidence="7 8" key="1">
    <citation type="submission" date="2017-06" db="EMBL/GenBank/DDBJ databases">
        <title>Draft genome sequence of anaerobic fermentative bacterium Anaeromicrobium sediminis DY2726D isolated from West Pacific Ocean sediments.</title>
        <authorList>
            <person name="Zeng X."/>
        </authorList>
    </citation>
    <scope>NUCLEOTIDE SEQUENCE [LARGE SCALE GENOMIC DNA]</scope>
    <source>
        <strain evidence="7 8">DY2726D</strain>
    </source>
</reference>
<evidence type="ECO:0000256" key="5">
    <source>
        <dbReference type="PIRSR" id="PIRSR004869-50"/>
    </source>
</evidence>
<sequence>MIHVYKPAYLNLLLNGELESRVKTLKEMLKNCVLCPHECGVNRLEGERGYCKTLDNCVVSGGEPHFGEEEELVGNYGSGTIFFSHCNLSCVFCQNYEISFCGEGRIISSRELSKMMLSLQRYGCHNINLVSPSHIVPQIVEAIFMAAKEGLNIPIVYNTNGYDLTGTLKLLDGIVDIYMPDIKFADDEKALKYLGVKNYYTITKKAVKEMYRQVNNLKTDDRNIAYKGLMIRHLVLPQNLADTEKIMKFIGDEISTDTYVNIMDQYYPAYTSHKYEELSRTISKEEYKIAVNSAKSAGLKRYKTSY</sequence>
<name>A0A267MGH6_9FIRM</name>
<dbReference type="InterPro" id="IPR013785">
    <property type="entry name" value="Aldolase_TIM"/>
</dbReference>
<evidence type="ECO:0000259" key="6">
    <source>
        <dbReference type="Pfam" id="PF04055"/>
    </source>
</evidence>
<evidence type="ECO:0000313" key="7">
    <source>
        <dbReference type="EMBL" id="PAB57975.1"/>
    </source>
</evidence>
<dbReference type="InterPro" id="IPR007197">
    <property type="entry name" value="rSAM"/>
</dbReference>
<evidence type="ECO:0000256" key="3">
    <source>
        <dbReference type="ARBA" id="ARBA00023004"/>
    </source>
</evidence>
<comment type="caution">
    <text evidence="7">The sequence shown here is derived from an EMBL/GenBank/DDBJ whole genome shotgun (WGS) entry which is preliminary data.</text>
</comment>
<dbReference type="Pfam" id="PF04055">
    <property type="entry name" value="Radical_SAM"/>
    <property type="match status" value="1"/>
</dbReference>
<organism evidence="7 8">
    <name type="scientific">Anaeromicrobium sediminis</name>
    <dbReference type="NCBI Taxonomy" id="1478221"/>
    <lineage>
        <taxon>Bacteria</taxon>
        <taxon>Bacillati</taxon>
        <taxon>Bacillota</taxon>
        <taxon>Clostridia</taxon>
        <taxon>Peptostreptococcales</taxon>
        <taxon>Thermotaleaceae</taxon>
        <taxon>Anaeromicrobium</taxon>
    </lineage>
</organism>
<dbReference type="PIRSF" id="PIRSF004869">
    <property type="entry name" value="PflX_prd"/>
    <property type="match status" value="1"/>
</dbReference>
<dbReference type="InterPro" id="IPR016431">
    <property type="entry name" value="Pyrv-formate_lyase-activ_prd"/>
</dbReference>
<proteinExistence type="predicted"/>
<evidence type="ECO:0000256" key="4">
    <source>
        <dbReference type="ARBA" id="ARBA00023014"/>
    </source>
</evidence>
<dbReference type="GO" id="GO:0051536">
    <property type="term" value="F:iron-sulfur cluster binding"/>
    <property type="evidence" value="ECO:0007669"/>
    <property type="project" value="UniProtKB-KW"/>
</dbReference>
<feature type="binding site" evidence="5">
    <location>
        <position position="93"/>
    </location>
    <ligand>
        <name>[4Fe-4S] cluster</name>
        <dbReference type="ChEBI" id="CHEBI:49883"/>
        <note>4Fe-4S-S-AdoMet</note>
    </ligand>
</feature>
<dbReference type="Proteomes" id="UP000216024">
    <property type="component" value="Unassembled WGS sequence"/>
</dbReference>
<keyword evidence="4 5" id="KW-0411">Iron-sulfur</keyword>
<comment type="cofactor">
    <cofactor evidence="5">
        <name>[4Fe-4S] cluster</name>
        <dbReference type="ChEBI" id="CHEBI:49883"/>
    </cofactor>
    <text evidence="5">Binds 1 [4Fe-4S] cluster. The cluster is coordinated with 3 cysteines and an exchangeable S-adenosyl-L-methionine.</text>
</comment>
<dbReference type="OrthoDB" id="9781783at2"/>
<dbReference type="SFLD" id="SFLDS00029">
    <property type="entry name" value="Radical_SAM"/>
    <property type="match status" value="1"/>
</dbReference>
<dbReference type="EMBL" id="NIBG01000021">
    <property type="protein sequence ID" value="PAB57975.1"/>
    <property type="molecule type" value="Genomic_DNA"/>
</dbReference>